<dbReference type="UniPathway" id="UPA00078"/>
<evidence type="ECO:0000256" key="5">
    <source>
        <dbReference type="ARBA" id="ARBA00022679"/>
    </source>
</evidence>
<dbReference type="Pfam" id="PF08241">
    <property type="entry name" value="Methyltransf_11"/>
    <property type="match status" value="1"/>
</dbReference>
<keyword evidence="5 8" id="KW-0808">Transferase</keyword>
<dbReference type="InterPro" id="IPR013216">
    <property type="entry name" value="Methyltransf_11"/>
</dbReference>
<comment type="similarity">
    <text evidence="8">Belongs to the methyltransferase superfamily.</text>
</comment>
<dbReference type="RefSeq" id="WP_038498320.1">
    <property type="nucleotide sequence ID" value="NZ_CP008985.1"/>
</dbReference>
<proteinExistence type="inferred from homology"/>
<dbReference type="OrthoDB" id="9760689at2"/>
<reference evidence="10 11" key="1">
    <citation type="journal article" date="2014" name="MBio">
        <title>Differential genome evolution between companion symbionts in an insect-bacterial symbiosis.</title>
        <authorList>
            <person name="Bennett G.M."/>
            <person name="McCutcheon J.P."/>
            <person name="MacDonald B.R."/>
            <person name="Romanovicz D."/>
            <person name="Moran N.A."/>
        </authorList>
    </citation>
    <scope>NUCLEOTIDE SEQUENCE [LARGE SCALE GENOMIC DNA]</scope>
    <source>
        <strain evidence="10 11">BGSS</strain>
    </source>
</reference>
<name>A0A088NAJ9_9GAMM</name>
<dbReference type="SUPFAM" id="SSF53335">
    <property type="entry name" value="S-adenosyl-L-methionine-dependent methyltransferases"/>
    <property type="match status" value="1"/>
</dbReference>
<evidence type="ECO:0000256" key="1">
    <source>
        <dbReference type="ARBA" id="ARBA00000852"/>
    </source>
</evidence>
<dbReference type="PANTHER" id="PTHR13090">
    <property type="entry name" value="ARGININE-HYDROXYLASE NDUFAF5, MITOCHONDRIAL"/>
    <property type="match status" value="1"/>
</dbReference>
<dbReference type="KEGG" id="bcib:IM45_562"/>
<dbReference type="InterPro" id="IPR011814">
    <property type="entry name" value="BioC"/>
</dbReference>
<dbReference type="AlphaFoldDB" id="A0A088NAJ9"/>
<keyword evidence="6 8" id="KW-0949">S-adenosyl-L-methionine</keyword>
<dbReference type="InterPro" id="IPR029063">
    <property type="entry name" value="SAM-dependent_MTases_sf"/>
</dbReference>
<dbReference type="PANTHER" id="PTHR13090:SF1">
    <property type="entry name" value="ARGININE-HYDROXYLASE NDUFAF5, MITOCHONDRIAL"/>
    <property type="match status" value="1"/>
</dbReference>
<evidence type="ECO:0000256" key="6">
    <source>
        <dbReference type="ARBA" id="ARBA00022691"/>
    </source>
</evidence>
<dbReference type="EMBL" id="CP008985">
    <property type="protein sequence ID" value="AIN47158.1"/>
    <property type="molecule type" value="Genomic_DNA"/>
</dbReference>
<evidence type="ECO:0000256" key="2">
    <source>
        <dbReference type="ARBA" id="ARBA00004746"/>
    </source>
</evidence>
<keyword evidence="4 8" id="KW-0489">Methyltransferase</keyword>
<evidence type="ECO:0000256" key="7">
    <source>
        <dbReference type="ARBA" id="ARBA00022756"/>
    </source>
</evidence>
<dbReference type="GO" id="GO:0102130">
    <property type="term" value="F:malonyl-CoA methyltransferase activity"/>
    <property type="evidence" value="ECO:0007669"/>
    <property type="project" value="UniProtKB-EC"/>
</dbReference>
<evidence type="ECO:0000256" key="3">
    <source>
        <dbReference type="ARBA" id="ARBA00012327"/>
    </source>
</evidence>
<dbReference type="InterPro" id="IPR050602">
    <property type="entry name" value="Malonyl-ACP_OMT"/>
</dbReference>
<dbReference type="GO" id="GO:0010340">
    <property type="term" value="F:carboxyl-O-methyltransferase activity"/>
    <property type="evidence" value="ECO:0007669"/>
    <property type="project" value="UniProtKB-UniRule"/>
</dbReference>
<organism evidence="10 11">
    <name type="scientific">Candidatus Palibaumannia cicadellinicola</name>
    <dbReference type="NCBI Taxonomy" id="186490"/>
    <lineage>
        <taxon>Bacteria</taxon>
        <taxon>Pseudomonadati</taxon>
        <taxon>Pseudomonadota</taxon>
        <taxon>Gammaproteobacteria</taxon>
        <taxon>Candidatus Palibaumannia</taxon>
    </lineage>
</organism>
<dbReference type="eggNOG" id="COG2226">
    <property type="taxonomic scope" value="Bacteria"/>
</dbReference>
<dbReference type="GO" id="GO:0032259">
    <property type="term" value="P:methylation"/>
    <property type="evidence" value="ECO:0007669"/>
    <property type="project" value="UniProtKB-KW"/>
</dbReference>
<feature type="domain" description="Methyltransferase type 11" evidence="9">
    <location>
        <begin position="53"/>
        <end position="143"/>
    </location>
</feature>
<evidence type="ECO:0000259" key="9">
    <source>
        <dbReference type="Pfam" id="PF08241"/>
    </source>
</evidence>
<keyword evidence="7 8" id="KW-0093">Biotin biosynthesis</keyword>
<accession>A0A088NAJ9</accession>
<comment type="catalytic activity">
    <reaction evidence="1 8">
        <text>malonyl-[ACP] + S-adenosyl-L-methionine = malonyl-[ACP] methyl ester + S-adenosyl-L-homocysteine</text>
        <dbReference type="Rhea" id="RHEA:17105"/>
        <dbReference type="Rhea" id="RHEA-COMP:9623"/>
        <dbReference type="Rhea" id="RHEA-COMP:9954"/>
        <dbReference type="ChEBI" id="CHEBI:57856"/>
        <dbReference type="ChEBI" id="CHEBI:59789"/>
        <dbReference type="ChEBI" id="CHEBI:78449"/>
        <dbReference type="ChEBI" id="CHEBI:78845"/>
        <dbReference type="EC" id="2.1.1.197"/>
    </reaction>
</comment>
<evidence type="ECO:0000256" key="8">
    <source>
        <dbReference type="HAMAP-Rule" id="MF_00835"/>
    </source>
</evidence>
<dbReference type="GO" id="GO:0009102">
    <property type="term" value="P:biotin biosynthetic process"/>
    <property type="evidence" value="ECO:0007669"/>
    <property type="project" value="UniProtKB-UniRule"/>
</dbReference>
<dbReference type="Proteomes" id="UP000067325">
    <property type="component" value="Chromosome"/>
</dbReference>
<comment type="function">
    <text evidence="8">Converts the free carboxyl group of a malonyl-thioester to its methyl ester by transfer of a methyl group from S-adenosyl-L-methionine (SAM). It allows to synthesize pimeloyl-ACP via the fatty acid synthetic pathway.</text>
</comment>
<evidence type="ECO:0000313" key="11">
    <source>
        <dbReference type="Proteomes" id="UP000067325"/>
    </source>
</evidence>
<comment type="pathway">
    <text evidence="2 8">Cofactor biosynthesis; biotin biosynthesis.</text>
</comment>
<sequence>MLSTRNLAIRHKKGIARSFSRAAPHYDRYAAFQRDCGERLRSLMGPRHGKLFLDAGCGTGWFSRCWQRDGNSVIALDLSFAMLASAQQQNSADAYIIGDIEQLPLATAAVECVFSNLAVQWCENLPQVLAQFHRILRPGGVLAVSTLAQGSLDELEQAWRQVDNGMHINRFLPYLDIAAAFNPYNHQIVIEQKTLHYSQLIDLLREIQGVGASYLYQGRPSGLTSRTRFRALEEAWPKHSLGLPLSYQLVYGVLYRD</sequence>
<dbReference type="EC" id="2.1.1.197" evidence="3 8"/>
<dbReference type="NCBIfam" id="TIGR02072">
    <property type="entry name" value="BioC"/>
    <property type="match status" value="1"/>
</dbReference>
<evidence type="ECO:0000313" key="10">
    <source>
        <dbReference type="EMBL" id="AIN47158.1"/>
    </source>
</evidence>
<dbReference type="CDD" id="cd02440">
    <property type="entry name" value="AdoMet_MTases"/>
    <property type="match status" value="1"/>
</dbReference>
<protein>
    <recommendedName>
        <fullName evidence="3 8">Malonyl-[acyl-carrier protein] O-methyltransferase</fullName>
        <shortName evidence="8">Malonyl-ACP O-methyltransferase</shortName>
        <ecNumber evidence="3 8">2.1.1.197</ecNumber>
    </recommendedName>
    <alternativeName>
        <fullName evidence="8">Biotin synthesis protein BioC</fullName>
    </alternativeName>
</protein>
<gene>
    <name evidence="8" type="primary">bioC</name>
    <name evidence="10" type="ORF">IM45_562</name>
</gene>
<dbReference type="HAMAP" id="MF_00835">
    <property type="entry name" value="BioC"/>
    <property type="match status" value="1"/>
</dbReference>
<evidence type="ECO:0000256" key="4">
    <source>
        <dbReference type="ARBA" id="ARBA00022603"/>
    </source>
</evidence>
<dbReference type="GO" id="GO:0008757">
    <property type="term" value="F:S-adenosylmethionine-dependent methyltransferase activity"/>
    <property type="evidence" value="ECO:0007669"/>
    <property type="project" value="InterPro"/>
</dbReference>
<dbReference type="Gene3D" id="3.40.50.150">
    <property type="entry name" value="Vaccinia Virus protein VP39"/>
    <property type="match status" value="1"/>
</dbReference>